<keyword evidence="3" id="KW-1185">Reference proteome</keyword>
<dbReference type="NCBIfam" id="NF037970">
    <property type="entry name" value="vanZ_1"/>
    <property type="match status" value="1"/>
</dbReference>
<evidence type="ECO:0000313" key="3">
    <source>
        <dbReference type="Proteomes" id="UP001501207"/>
    </source>
</evidence>
<dbReference type="EMBL" id="BAABFN010000001">
    <property type="protein sequence ID" value="GAA4301645.1"/>
    <property type="molecule type" value="Genomic_DNA"/>
</dbReference>
<keyword evidence="1" id="KW-0472">Membrane</keyword>
<evidence type="ECO:0000313" key="2">
    <source>
        <dbReference type="EMBL" id="GAA4301645.1"/>
    </source>
</evidence>
<dbReference type="PANTHER" id="PTHR28008:SF1">
    <property type="entry name" value="DOMAIN PROTEIN, PUTATIVE (AFU_ORTHOLOGUE AFUA_3G10980)-RELATED"/>
    <property type="match status" value="1"/>
</dbReference>
<dbReference type="RefSeq" id="WP_344974386.1">
    <property type="nucleotide sequence ID" value="NZ_BAABFN010000001.1"/>
</dbReference>
<feature type="transmembrane region" description="Helical" evidence="1">
    <location>
        <begin position="46"/>
        <end position="63"/>
    </location>
</feature>
<feature type="transmembrane region" description="Helical" evidence="1">
    <location>
        <begin position="104"/>
        <end position="124"/>
    </location>
</feature>
<gene>
    <name evidence="2" type="ORF">GCM10023143_03590</name>
</gene>
<evidence type="ECO:0008006" key="4">
    <source>
        <dbReference type="Google" id="ProtNLM"/>
    </source>
</evidence>
<dbReference type="Proteomes" id="UP001501207">
    <property type="component" value="Unassembled WGS sequence"/>
</dbReference>
<keyword evidence="1" id="KW-0812">Transmembrane</keyword>
<feature type="transmembrane region" description="Helical" evidence="1">
    <location>
        <begin position="7"/>
        <end position="26"/>
    </location>
</feature>
<organism evidence="2 3">
    <name type="scientific">Compostibacter hankyongensis</name>
    <dbReference type="NCBI Taxonomy" id="1007089"/>
    <lineage>
        <taxon>Bacteria</taxon>
        <taxon>Pseudomonadati</taxon>
        <taxon>Bacteroidota</taxon>
        <taxon>Chitinophagia</taxon>
        <taxon>Chitinophagales</taxon>
        <taxon>Chitinophagaceae</taxon>
        <taxon>Compostibacter</taxon>
    </lineage>
</organism>
<evidence type="ECO:0000256" key="1">
    <source>
        <dbReference type="SAM" id="Phobius"/>
    </source>
</evidence>
<feature type="transmembrane region" description="Helical" evidence="1">
    <location>
        <begin position="75"/>
        <end position="92"/>
    </location>
</feature>
<sequence length="132" mass="15103">MKSKNPFLLFIPALVWTLIVLTATLMPGRDVPHVSIFDRFPHFDKLVHGTLFFGFVFLWGWAFRQARGMHHLFRLLLFVTLAGIALGIGIEYLQEYVVKRDFEFLDMVADATGAVIGLLLLLLFPQKKKVRG</sequence>
<name>A0ABP8FEI8_9BACT</name>
<proteinExistence type="predicted"/>
<protein>
    <recommendedName>
        <fullName evidence="4">VanZ family protein</fullName>
    </recommendedName>
</protein>
<accession>A0ABP8FEI8</accession>
<reference evidence="3" key="1">
    <citation type="journal article" date="2019" name="Int. J. Syst. Evol. Microbiol.">
        <title>The Global Catalogue of Microorganisms (GCM) 10K type strain sequencing project: providing services to taxonomists for standard genome sequencing and annotation.</title>
        <authorList>
            <consortium name="The Broad Institute Genomics Platform"/>
            <consortium name="The Broad Institute Genome Sequencing Center for Infectious Disease"/>
            <person name="Wu L."/>
            <person name="Ma J."/>
        </authorList>
    </citation>
    <scope>NUCLEOTIDE SEQUENCE [LARGE SCALE GENOMIC DNA]</scope>
    <source>
        <strain evidence="3">JCM 17664</strain>
    </source>
</reference>
<comment type="caution">
    <text evidence="2">The sequence shown here is derived from an EMBL/GenBank/DDBJ whole genome shotgun (WGS) entry which is preliminary data.</text>
</comment>
<dbReference type="PANTHER" id="PTHR28008">
    <property type="entry name" value="DOMAIN PROTEIN, PUTATIVE (AFU_ORTHOLOGUE AFUA_3G10980)-RELATED"/>
    <property type="match status" value="1"/>
</dbReference>
<keyword evidence="1" id="KW-1133">Transmembrane helix</keyword>